<dbReference type="InterPro" id="IPR001789">
    <property type="entry name" value="Sig_transdc_resp-reg_receiver"/>
</dbReference>
<reference evidence="5 6" key="1">
    <citation type="submission" date="2021-06" db="EMBL/GenBank/DDBJ databases">
        <title>Sphingomonas sp. XMGL2, whole genome shotgun sequencing project.</title>
        <authorList>
            <person name="Zhao G."/>
            <person name="Shen L."/>
        </authorList>
    </citation>
    <scope>NUCLEOTIDE SEQUENCE [LARGE SCALE GENOMIC DNA]</scope>
    <source>
        <strain evidence="5 6">XMGL2</strain>
    </source>
</reference>
<name>A0ABS6BIT9_9SPHN</name>
<keyword evidence="6" id="KW-1185">Reference proteome</keyword>
<accession>A0ABS6BIT9</accession>
<evidence type="ECO:0000259" key="4">
    <source>
        <dbReference type="PROSITE" id="PS50930"/>
    </source>
</evidence>
<organism evidence="5 6">
    <name type="scientific">Sphingomonas quercus</name>
    <dbReference type="NCBI Taxonomy" id="2842451"/>
    <lineage>
        <taxon>Bacteria</taxon>
        <taxon>Pseudomonadati</taxon>
        <taxon>Pseudomonadota</taxon>
        <taxon>Alphaproteobacteria</taxon>
        <taxon>Sphingomonadales</taxon>
        <taxon>Sphingomonadaceae</taxon>
        <taxon>Sphingomonas</taxon>
    </lineage>
</organism>
<dbReference type="Proteomes" id="UP000776276">
    <property type="component" value="Unassembled WGS sequence"/>
</dbReference>
<protein>
    <submittedName>
        <fullName evidence="5">LytTR family DNA-binding domain-containing protein</fullName>
    </submittedName>
</protein>
<evidence type="ECO:0000313" key="6">
    <source>
        <dbReference type="Proteomes" id="UP000776276"/>
    </source>
</evidence>
<dbReference type="SMART" id="SM00850">
    <property type="entry name" value="LytTR"/>
    <property type="match status" value="1"/>
</dbReference>
<dbReference type="SMART" id="SM00448">
    <property type="entry name" value="REC"/>
    <property type="match status" value="1"/>
</dbReference>
<dbReference type="EMBL" id="JAHKRT010000002">
    <property type="protein sequence ID" value="MBU3077346.1"/>
    <property type="molecule type" value="Genomic_DNA"/>
</dbReference>
<feature type="domain" description="HTH LytTR-type" evidence="4">
    <location>
        <begin position="156"/>
        <end position="259"/>
    </location>
</feature>
<dbReference type="InterPro" id="IPR007492">
    <property type="entry name" value="LytTR_DNA-bd_dom"/>
</dbReference>
<dbReference type="InterPro" id="IPR039420">
    <property type="entry name" value="WalR-like"/>
</dbReference>
<dbReference type="PROSITE" id="PS50110">
    <property type="entry name" value="RESPONSE_REGULATORY"/>
    <property type="match status" value="1"/>
</dbReference>
<evidence type="ECO:0000259" key="3">
    <source>
        <dbReference type="PROSITE" id="PS50110"/>
    </source>
</evidence>
<keyword evidence="1 5" id="KW-0238">DNA-binding</keyword>
<dbReference type="Pfam" id="PF04397">
    <property type="entry name" value="LytTR"/>
    <property type="match status" value="1"/>
</dbReference>
<evidence type="ECO:0000256" key="1">
    <source>
        <dbReference type="ARBA" id="ARBA00023125"/>
    </source>
</evidence>
<dbReference type="PANTHER" id="PTHR48111">
    <property type="entry name" value="REGULATOR OF RPOS"/>
    <property type="match status" value="1"/>
</dbReference>
<sequence>MSELSILVADDEPLAIRRLRFLIERYEGVRLITTARDGDEALVAIRAQRPDVVLLDVEMPGLGGFEVVERLESDEQPIIIFVTAFDHYAGRAFDARAVDYLVKPVEASRLYTALDRAREHRDRAEAATRLEEMREIIANLRRNAAPVPQPRYEREIWVRSTTETVRVPLDAVDLIEAERDYVRLRIGTRTVLYREPLSSLEKRLDPEVFIRVHRSVIVRRDCVVAISRSASRAPVLRLRAGDRISVGRSYAARIAALRT</sequence>
<evidence type="ECO:0000313" key="5">
    <source>
        <dbReference type="EMBL" id="MBU3077346.1"/>
    </source>
</evidence>
<gene>
    <name evidence="5" type="ORF">KOF26_05645</name>
</gene>
<comment type="caution">
    <text evidence="5">The sequence shown here is derived from an EMBL/GenBank/DDBJ whole genome shotgun (WGS) entry which is preliminary data.</text>
</comment>
<keyword evidence="2" id="KW-0597">Phosphoprotein</keyword>
<dbReference type="PANTHER" id="PTHR48111:SF69">
    <property type="entry name" value="RESPONSE REGULATOR RECEIVER"/>
    <property type="match status" value="1"/>
</dbReference>
<dbReference type="GO" id="GO:0003677">
    <property type="term" value="F:DNA binding"/>
    <property type="evidence" value="ECO:0007669"/>
    <property type="project" value="UniProtKB-KW"/>
</dbReference>
<feature type="modified residue" description="4-aspartylphosphate" evidence="2">
    <location>
        <position position="56"/>
    </location>
</feature>
<dbReference type="RefSeq" id="WP_216321418.1">
    <property type="nucleotide sequence ID" value="NZ_JAHKRT010000002.1"/>
</dbReference>
<proteinExistence type="predicted"/>
<evidence type="ECO:0000256" key="2">
    <source>
        <dbReference type="PROSITE-ProRule" id="PRU00169"/>
    </source>
</evidence>
<dbReference type="PROSITE" id="PS50930">
    <property type="entry name" value="HTH_LYTTR"/>
    <property type="match status" value="1"/>
</dbReference>
<dbReference type="Pfam" id="PF00072">
    <property type="entry name" value="Response_reg"/>
    <property type="match status" value="1"/>
</dbReference>
<feature type="domain" description="Response regulatory" evidence="3">
    <location>
        <begin position="5"/>
        <end position="118"/>
    </location>
</feature>